<feature type="region of interest" description="Disordered" evidence="2">
    <location>
        <begin position="593"/>
        <end position="709"/>
    </location>
</feature>
<dbReference type="OrthoDB" id="5362656at2759"/>
<feature type="region of interest" description="Disordered" evidence="2">
    <location>
        <begin position="722"/>
        <end position="750"/>
    </location>
</feature>
<accession>A0A0D2B774</accession>
<evidence type="ECO:0000313" key="3">
    <source>
        <dbReference type="EMBL" id="KIW07084.1"/>
    </source>
</evidence>
<dbReference type="AlphaFoldDB" id="A0A0D2B774"/>
<evidence type="ECO:0000256" key="2">
    <source>
        <dbReference type="SAM" id="MobiDB-lite"/>
    </source>
</evidence>
<dbReference type="RefSeq" id="XP_016216953.1">
    <property type="nucleotide sequence ID" value="XM_016354937.1"/>
</dbReference>
<proteinExistence type="predicted"/>
<feature type="compositionally biased region" description="Polar residues" evidence="2">
    <location>
        <begin position="1"/>
        <end position="10"/>
    </location>
</feature>
<feature type="compositionally biased region" description="Basic residues" evidence="2">
    <location>
        <begin position="594"/>
        <end position="605"/>
    </location>
</feature>
<gene>
    <name evidence="3" type="ORF">PV09_01968</name>
</gene>
<sequence length="852" mass="93171">MPAAQKSGSSRAVAPRGGLGVSPFPSSHHLVVTTRGHVHAVQQTGSRELFRSCSRGILAAREAKDGSGTLAISDSHNVILHRIEDGQQRSYRLKGSESHISLLEFSQDSKTLFFATTILNAVQAYSLAEGRLLEPGPLHNSRPTALAVSPTSDILLSASEDPPVVYLQNRTLGTQPLLLQPLASQAPIVQACFHPNRPNVFLLAYKDGAVAAYDATRLLRSYGDNTAFPQSHGAEIHVFQGLHAVSSRSVADPDDSPRPREHDCTGFGLEIIRSSSRGLNITGAAFLPGSRGQAVTCGIDGKCKVIDFEKKYTIRSWHVRAPATALSVLPPGAEKVPLVAVGKIDGKVAVYHLSGTLLKQFEIGESSLDPIIAVEWIRGSGPRLVEDRSDPKAVDETWIELYEVQGSLRSRKTKRRCDSTARNGLADCALVEDLSTGETNAVEAGGTVCYRLMDAAKAQNDNRPTGTNYMDLFSPIKPCQAPPDVPAMNPPHRTTPRQRPRISSSTFRNVDERTEDPNRKEHFSINEPLEKPRQPACLSRPSPTTTVTPSPDAGETTIARLLAAKNPDGMHRSRQDAPGKFTLFAPYMPQMKSTVKKKTSARRRSSQVSNLSLSSFSPKKPSTAEARTPCESLDEDDIWLTAESDYESDVADQPRGNQMQRGRRSRRLKWPSERSGATSAKHTMEKPQRPSIKLPMSSPIGSRSNTRPRQKVALASNFTHNQMEPSMHPSVESSMASSLVSPQTESGHEATQMDNALRPGFAQSYQGPVKVDSYLPRRSSLAFPSSPHGAKVRSTLGDVSGHEQRRSEAVLQTKRHDELTCRCCTKMRDEVAALRAELAQLRRMLNGKDREK</sequence>
<dbReference type="HOGENOM" id="CLU_013926_0_0_1"/>
<feature type="compositionally biased region" description="Low complexity" evidence="2">
    <location>
        <begin position="730"/>
        <end position="741"/>
    </location>
</feature>
<dbReference type="STRING" id="253628.A0A0D2B774"/>
<feature type="coiled-coil region" evidence="1">
    <location>
        <begin position="824"/>
        <end position="851"/>
    </location>
</feature>
<feature type="region of interest" description="Disordered" evidence="2">
    <location>
        <begin position="480"/>
        <end position="553"/>
    </location>
</feature>
<dbReference type="EMBL" id="KN847533">
    <property type="protein sequence ID" value="KIW07084.1"/>
    <property type="molecule type" value="Genomic_DNA"/>
</dbReference>
<dbReference type="InParanoid" id="A0A0D2B774"/>
<dbReference type="Gene3D" id="2.130.10.10">
    <property type="entry name" value="YVTN repeat-like/Quinoprotein amine dehydrogenase"/>
    <property type="match status" value="2"/>
</dbReference>
<dbReference type="VEuPathDB" id="FungiDB:PV09_01968"/>
<feature type="compositionally biased region" description="Basic and acidic residues" evidence="2">
    <location>
        <begin position="509"/>
        <end position="533"/>
    </location>
</feature>
<evidence type="ECO:0000256" key="1">
    <source>
        <dbReference type="SAM" id="Coils"/>
    </source>
</evidence>
<feature type="region of interest" description="Disordered" evidence="2">
    <location>
        <begin position="782"/>
        <end position="805"/>
    </location>
</feature>
<evidence type="ECO:0000313" key="4">
    <source>
        <dbReference type="Proteomes" id="UP000053259"/>
    </source>
</evidence>
<dbReference type="InterPro" id="IPR036322">
    <property type="entry name" value="WD40_repeat_dom_sf"/>
</dbReference>
<dbReference type="GeneID" id="27309941"/>
<feature type="compositionally biased region" description="Low complexity" evidence="2">
    <location>
        <begin position="541"/>
        <end position="551"/>
    </location>
</feature>
<dbReference type="SUPFAM" id="SSF50978">
    <property type="entry name" value="WD40 repeat-like"/>
    <property type="match status" value="1"/>
</dbReference>
<feature type="compositionally biased region" description="Acidic residues" evidence="2">
    <location>
        <begin position="632"/>
        <end position="650"/>
    </location>
</feature>
<protein>
    <recommendedName>
        <fullName evidence="5">WD40 repeat-like protein</fullName>
    </recommendedName>
</protein>
<reference evidence="3 4" key="1">
    <citation type="submission" date="2015-01" db="EMBL/GenBank/DDBJ databases">
        <title>The Genome Sequence of Ochroconis gallopava CBS43764.</title>
        <authorList>
            <consortium name="The Broad Institute Genomics Platform"/>
            <person name="Cuomo C."/>
            <person name="de Hoog S."/>
            <person name="Gorbushina A."/>
            <person name="Stielow B."/>
            <person name="Teixiera M."/>
            <person name="Abouelleil A."/>
            <person name="Chapman S.B."/>
            <person name="Priest M."/>
            <person name="Young S.K."/>
            <person name="Wortman J."/>
            <person name="Nusbaum C."/>
            <person name="Birren B."/>
        </authorList>
    </citation>
    <scope>NUCLEOTIDE SEQUENCE [LARGE SCALE GENOMIC DNA]</scope>
    <source>
        <strain evidence="3 4">CBS 43764</strain>
    </source>
</reference>
<feature type="compositionally biased region" description="Pro residues" evidence="2">
    <location>
        <begin position="480"/>
        <end position="489"/>
    </location>
</feature>
<evidence type="ECO:0008006" key="5">
    <source>
        <dbReference type="Google" id="ProtNLM"/>
    </source>
</evidence>
<dbReference type="InterPro" id="IPR015943">
    <property type="entry name" value="WD40/YVTN_repeat-like_dom_sf"/>
</dbReference>
<organism evidence="3 4">
    <name type="scientific">Verruconis gallopava</name>
    <dbReference type="NCBI Taxonomy" id="253628"/>
    <lineage>
        <taxon>Eukaryota</taxon>
        <taxon>Fungi</taxon>
        <taxon>Dikarya</taxon>
        <taxon>Ascomycota</taxon>
        <taxon>Pezizomycotina</taxon>
        <taxon>Dothideomycetes</taxon>
        <taxon>Pleosporomycetidae</taxon>
        <taxon>Venturiales</taxon>
        <taxon>Sympoventuriaceae</taxon>
        <taxon>Verruconis</taxon>
    </lineage>
</organism>
<feature type="region of interest" description="Disordered" evidence="2">
    <location>
        <begin position="1"/>
        <end position="21"/>
    </location>
</feature>
<dbReference type="Proteomes" id="UP000053259">
    <property type="component" value="Unassembled WGS sequence"/>
</dbReference>
<keyword evidence="4" id="KW-1185">Reference proteome</keyword>
<keyword evidence="1" id="KW-0175">Coiled coil</keyword>
<name>A0A0D2B774_9PEZI</name>
<feature type="compositionally biased region" description="Low complexity" evidence="2">
    <location>
        <begin position="606"/>
        <end position="621"/>
    </location>
</feature>